<gene>
    <name evidence="1" type="ORF">OCTVUL_1B027899</name>
</gene>
<organism evidence="1 2">
    <name type="scientific">Octopus vulgaris</name>
    <name type="common">Common octopus</name>
    <dbReference type="NCBI Taxonomy" id="6645"/>
    <lineage>
        <taxon>Eukaryota</taxon>
        <taxon>Metazoa</taxon>
        <taxon>Spiralia</taxon>
        <taxon>Lophotrochozoa</taxon>
        <taxon>Mollusca</taxon>
        <taxon>Cephalopoda</taxon>
        <taxon>Coleoidea</taxon>
        <taxon>Octopodiformes</taxon>
        <taxon>Octopoda</taxon>
        <taxon>Incirrata</taxon>
        <taxon>Octopodidae</taxon>
        <taxon>Octopus</taxon>
    </lineage>
</organism>
<sequence>MASGKQLTPSNRSIIRYDRDQMEAAVEFVLSDANVYRISWGTKTFTINGEEIHLPKLIRKKNTTIMLRDYKETIPKNKQLGSTSFRKIVKTLTTKDQKIKQSVDYESGVLMYDNFARLKTVVATSAESESLNAIVNGFEAYIKTTYEGHISTCSLYPYLQRK</sequence>
<dbReference type="EMBL" id="OX597814">
    <property type="protein sequence ID" value="CAI9716287.1"/>
    <property type="molecule type" value="Genomic_DNA"/>
</dbReference>
<dbReference type="Proteomes" id="UP001162480">
    <property type="component" value="Chromosome 1"/>
</dbReference>
<reference evidence="1" key="1">
    <citation type="submission" date="2023-08" db="EMBL/GenBank/DDBJ databases">
        <authorList>
            <person name="Alioto T."/>
            <person name="Alioto T."/>
            <person name="Gomez Garrido J."/>
        </authorList>
    </citation>
    <scope>NUCLEOTIDE SEQUENCE</scope>
</reference>
<name>A0AA36EX40_OCTVU</name>
<protein>
    <submittedName>
        <fullName evidence="1">Uncharacterized protein</fullName>
    </submittedName>
</protein>
<accession>A0AA36EX40</accession>
<dbReference type="AlphaFoldDB" id="A0AA36EX40"/>
<keyword evidence="2" id="KW-1185">Reference proteome</keyword>
<evidence type="ECO:0000313" key="1">
    <source>
        <dbReference type="EMBL" id="CAI9716287.1"/>
    </source>
</evidence>
<evidence type="ECO:0000313" key="2">
    <source>
        <dbReference type="Proteomes" id="UP001162480"/>
    </source>
</evidence>
<proteinExistence type="predicted"/>